<dbReference type="InterPro" id="IPR003660">
    <property type="entry name" value="HAMP_dom"/>
</dbReference>
<dbReference type="RefSeq" id="WP_189345825.1">
    <property type="nucleotide sequence ID" value="NZ_BMYT01000003.1"/>
</dbReference>
<feature type="domain" description="HAMP" evidence="16">
    <location>
        <begin position="167"/>
        <end position="220"/>
    </location>
</feature>
<dbReference type="SUPFAM" id="SSF47384">
    <property type="entry name" value="Homodimeric domain of signal transducing histidine kinase"/>
    <property type="match status" value="1"/>
</dbReference>
<feature type="transmembrane region" description="Helical" evidence="14">
    <location>
        <begin position="146"/>
        <end position="166"/>
    </location>
</feature>
<evidence type="ECO:0000256" key="3">
    <source>
        <dbReference type="ARBA" id="ARBA00012438"/>
    </source>
</evidence>
<dbReference type="InterPro" id="IPR036097">
    <property type="entry name" value="HisK_dim/P_sf"/>
</dbReference>
<dbReference type="Pfam" id="PF00512">
    <property type="entry name" value="HisKA"/>
    <property type="match status" value="1"/>
</dbReference>
<keyword evidence="6" id="KW-0808">Transferase</keyword>
<dbReference type="SUPFAM" id="SSF55874">
    <property type="entry name" value="ATPase domain of HSP90 chaperone/DNA topoisomerase II/histidine kinase"/>
    <property type="match status" value="1"/>
</dbReference>
<comment type="subcellular location">
    <subcellularLocation>
        <location evidence="2">Cell membrane</location>
        <topology evidence="2">Multi-pass membrane protein</topology>
    </subcellularLocation>
</comment>
<dbReference type="Gene3D" id="3.30.565.10">
    <property type="entry name" value="Histidine kinase-like ATPase, C-terminal domain"/>
    <property type="match status" value="1"/>
</dbReference>
<evidence type="ECO:0000256" key="8">
    <source>
        <dbReference type="ARBA" id="ARBA00022741"/>
    </source>
</evidence>
<sequence length="418" mass="47168">MIFAKLNTSIKRQLFVALASFTLFLCVSYTGVAVLIAYVTEDTVLESILNHEAKHLQEHYTKTATWKQPRMGFMQMVPSLEQLAEPLKSEVQEANQHNRTRAEVFTHEQTHFHVMRLSKDSQGPYLVAEVSPFLVVGNLSKNLADFMMFVAIFMLAGALLLAYRLAKHIAAPLVQLNEEIKDGINNQLHGKFTASQRVDEIGFLAQTLSQSLQSLQAALQRESLFTRDISHELRTPVTIIKNLLQTDSKANWSQDDRQLLSASMTEIDQTLTILLALARAENLALEQTNLQAHLEHAILNLEKTAQAHQRQFSLEFDEAMFEKNIFVMANPTLLTLLFNNLLNNALFHGGQQVLIRIRIDADQLMIANTIHASSPTQTSGFTHGKNLLTRIAQALEWSIEFQHSANYFEVRVGFNSIS</sequence>
<evidence type="ECO:0000256" key="5">
    <source>
        <dbReference type="ARBA" id="ARBA00022553"/>
    </source>
</evidence>
<keyword evidence="10" id="KW-0067">ATP-binding</keyword>
<keyword evidence="8" id="KW-0547">Nucleotide-binding</keyword>
<organism evidence="17 18">
    <name type="scientific">Undibacterium macrobrachii</name>
    <dbReference type="NCBI Taxonomy" id="1119058"/>
    <lineage>
        <taxon>Bacteria</taxon>
        <taxon>Pseudomonadati</taxon>
        <taxon>Pseudomonadota</taxon>
        <taxon>Betaproteobacteria</taxon>
        <taxon>Burkholderiales</taxon>
        <taxon>Oxalobacteraceae</taxon>
        <taxon>Undibacterium</taxon>
    </lineage>
</organism>
<evidence type="ECO:0000256" key="6">
    <source>
        <dbReference type="ARBA" id="ARBA00022679"/>
    </source>
</evidence>
<dbReference type="PANTHER" id="PTHR45528">
    <property type="entry name" value="SENSOR HISTIDINE KINASE CPXA"/>
    <property type="match status" value="1"/>
</dbReference>
<evidence type="ECO:0000256" key="4">
    <source>
        <dbReference type="ARBA" id="ARBA00022475"/>
    </source>
</evidence>
<evidence type="ECO:0000256" key="10">
    <source>
        <dbReference type="ARBA" id="ARBA00022840"/>
    </source>
</evidence>
<name>A0ABQ2XDZ9_9BURK</name>
<evidence type="ECO:0000256" key="7">
    <source>
        <dbReference type="ARBA" id="ARBA00022692"/>
    </source>
</evidence>
<keyword evidence="7 14" id="KW-0812">Transmembrane</keyword>
<evidence type="ECO:0000256" key="2">
    <source>
        <dbReference type="ARBA" id="ARBA00004651"/>
    </source>
</evidence>
<feature type="transmembrane region" description="Helical" evidence="14">
    <location>
        <begin position="14"/>
        <end position="39"/>
    </location>
</feature>
<dbReference type="PANTHER" id="PTHR45528:SF1">
    <property type="entry name" value="SENSOR HISTIDINE KINASE CPXA"/>
    <property type="match status" value="1"/>
</dbReference>
<proteinExistence type="predicted"/>
<keyword evidence="11 14" id="KW-1133">Transmembrane helix</keyword>
<evidence type="ECO:0000259" key="15">
    <source>
        <dbReference type="PROSITE" id="PS50109"/>
    </source>
</evidence>
<keyword evidence="12" id="KW-0902">Two-component regulatory system</keyword>
<keyword evidence="13 14" id="KW-0472">Membrane</keyword>
<dbReference type="Gene3D" id="1.10.287.130">
    <property type="match status" value="1"/>
</dbReference>
<evidence type="ECO:0000313" key="18">
    <source>
        <dbReference type="Proteomes" id="UP000620127"/>
    </source>
</evidence>
<accession>A0ABQ2XDZ9</accession>
<evidence type="ECO:0000256" key="9">
    <source>
        <dbReference type="ARBA" id="ARBA00022777"/>
    </source>
</evidence>
<evidence type="ECO:0000256" key="13">
    <source>
        <dbReference type="ARBA" id="ARBA00023136"/>
    </source>
</evidence>
<keyword evidence="18" id="KW-1185">Reference proteome</keyword>
<dbReference type="InterPro" id="IPR005467">
    <property type="entry name" value="His_kinase_dom"/>
</dbReference>
<evidence type="ECO:0000256" key="14">
    <source>
        <dbReference type="SAM" id="Phobius"/>
    </source>
</evidence>
<evidence type="ECO:0000256" key="1">
    <source>
        <dbReference type="ARBA" id="ARBA00000085"/>
    </source>
</evidence>
<evidence type="ECO:0000313" key="17">
    <source>
        <dbReference type="EMBL" id="GGX12358.1"/>
    </source>
</evidence>
<gene>
    <name evidence="17" type="ORF">GCM10011282_18000</name>
</gene>
<dbReference type="InterPro" id="IPR036890">
    <property type="entry name" value="HATPase_C_sf"/>
</dbReference>
<feature type="domain" description="Histidine kinase" evidence="15">
    <location>
        <begin position="228"/>
        <end position="366"/>
    </location>
</feature>
<dbReference type="EC" id="2.7.13.3" evidence="3"/>
<evidence type="ECO:0000256" key="11">
    <source>
        <dbReference type="ARBA" id="ARBA00022989"/>
    </source>
</evidence>
<keyword evidence="9" id="KW-0418">Kinase</keyword>
<comment type="catalytic activity">
    <reaction evidence="1">
        <text>ATP + protein L-histidine = ADP + protein N-phospho-L-histidine.</text>
        <dbReference type="EC" id="2.7.13.3"/>
    </reaction>
</comment>
<dbReference type="PROSITE" id="PS50109">
    <property type="entry name" value="HIS_KIN"/>
    <property type="match status" value="1"/>
</dbReference>
<protein>
    <recommendedName>
        <fullName evidence="3">histidine kinase</fullName>
        <ecNumber evidence="3">2.7.13.3</ecNumber>
    </recommendedName>
</protein>
<comment type="caution">
    <text evidence="17">The sequence shown here is derived from an EMBL/GenBank/DDBJ whole genome shotgun (WGS) entry which is preliminary data.</text>
</comment>
<dbReference type="EMBL" id="BMYT01000003">
    <property type="protein sequence ID" value="GGX12358.1"/>
    <property type="molecule type" value="Genomic_DNA"/>
</dbReference>
<dbReference type="CDD" id="cd00082">
    <property type="entry name" value="HisKA"/>
    <property type="match status" value="1"/>
</dbReference>
<evidence type="ECO:0000259" key="16">
    <source>
        <dbReference type="PROSITE" id="PS50885"/>
    </source>
</evidence>
<dbReference type="Proteomes" id="UP000620127">
    <property type="component" value="Unassembled WGS sequence"/>
</dbReference>
<keyword evidence="4" id="KW-1003">Cell membrane</keyword>
<dbReference type="PROSITE" id="PS50885">
    <property type="entry name" value="HAMP"/>
    <property type="match status" value="1"/>
</dbReference>
<reference evidence="18" key="1">
    <citation type="journal article" date="2019" name="Int. J. Syst. Evol. Microbiol.">
        <title>The Global Catalogue of Microorganisms (GCM) 10K type strain sequencing project: providing services to taxonomists for standard genome sequencing and annotation.</title>
        <authorList>
            <consortium name="The Broad Institute Genomics Platform"/>
            <consortium name="The Broad Institute Genome Sequencing Center for Infectious Disease"/>
            <person name="Wu L."/>
            <person name="Ma J."/>
        </authorList>
    </citation>
    <scope>NUCLEOTIDE SEQUENCE [LARGE SCALE GENOMIC DNA]</scope>
    <source>
        <strain evidence="18">KCTC 23916</strain>
    </source>
</reference>
<keyword evidence="5" id="KW-0597">Phosphoprotein</keyword>
<evidence type="ECO:0000256" key="12">
    <source>
        <dbReference type="ARBA" id="ARBA00023012"/>
    </source>
</evidence>
<dbReference type="InterPro" id="IPR050398">
    <property type="entry name" value="HssS/ArlS-like"/>
</dbReference>
<dbReference type="SMART" id="SM00388">
    <property type="entry name" value="HisKA"/>
    <property type="match status" value="1"/>
</dbReference>
<dbReference type="InterPro" id="IPR003661">
    <property type="entry name" value="HisK_dim/P_dom"/>
</dbReference>